<gene>
    <name evidence="1" type="ORF">DD238_008303</name>
</gene>
<evidence type="ECO:0000313" key="1">
    <source>
        <dbReference type="EMBL" id="RMX62008.1"/>
    </source>
</evidence>
<protein>
    <recommendedName>
        <fullName evidence="3">Reverse transcriptase domain-containing protein</fullName>
    </recommendedName>
</protein>
<comment type="caution">
    <text evidence="1">The sequence shown here is derived from an EMBL/GenBank/DDBJ whole genome shotgun (WGS) entry which is preliminary data.</text>
</comment>
<dbReference type="EMBL" id="QLLG01000823">
    <property type="protein sequence ID" value="RMX62008.1"/>
    <property type="molecule type" value="Genomic_DNA"/>
</dbReference>
<accession>A0A3M6V6N1</accession>
<evidence type="ECO:0000313" key="2">
    <source>
        <dbReference type="Proteomes" id="UP000282087"/>
    </source>
</evidence>
<dbReference type="Proteomes" id="UP000282087">
    <property type="component" value="Unassembled WGS sequence"/>
</dbReference>
<dbReference type="STRING" id="542832.A0A3M6V6N1"/>
<organism evidence="1 2">
    <name type="scientific">Peronospora effusa</name>
    <dbReference type="NCBI Taxonomy" id="542832"/>
    <lineage>
        <taxon>Eukaryota</taxon>
        <taxon>Sar</taxon>
        <taxon>Stramenopiles</taxon>
        <taxon>Oomycota</taxon>
        <taxon>Peronosporomycetes</taxon>
        <taxon>Peronosporales</taxon>
        <taxon>Peronosporaceae</taxon>
        <taxon>Peronospora</taxon>
    </lineage>
</organism>
<reference evidence="1 2" key="1">
    <citation type="submission" date="2018-06" db="EMBL/GenBank/DDBJ databases">
        <title>Comparative genomics of downy mildews reveals potential adaptations to biotrophy.</title>
        <authorList>
            <person name="Fletcher K."/>
            <person name="Klosterman S.J."/>
            <person name="Derevnina L."/>
            <person name="Martin F."/>
            <person name="Koike S."/>
            <person name="Reyes Chin-Wo S."/>
            <person name="Mou B."/>
            <person name="Michelmore R."/>
        </authorList>
    </citation>
    <scope>NUCLEOTIDE SEQUENCE [LARGE SCALE GENOMIC DNA]</scope>
    <source>
        <strain evidence="1 2">R14</strain>
    </source>
</reference>
<dbReference type="VEuPathDB" id="FungiDB:DD237_003195"/>
<evidence type="ECO:0008006" key="3">
    <source>
        <dbReference type="Google" id="ProtNLM"/>
    </source>
</evidence>
<keyword evidence="2" id="KW-1185">Reference proteome</keyword>
<dbReference type="AlphaFoldDB" id="A0A3M6V6N1"/>
<name>A0A3M6V6N1_9STRA</name>
<proteinExistence type="predicted"/>
<sequence>MLRYHDEYGVCLNADHTATSTFFADDSMLLSNSIVHLQAQLNVVEGYCNGSGAKLNLSKSTLLAMNRNHDCPLLPGVYVLGRVETVKYLGIPFGQSSVDHVLVDSLEQRFYDGFKLWYRRARTLRGRLLVAQTMILSRLWHSTDYCEAVAVHAEQHDRHESHVQLIPNDFLYQHRGDGGLGVPSLAAHIKRQRLQFLLQFISAATTTHIRNWTTASSELLKLLLPCTDRSSALDFLSISPLRHGKLIRWWLASAWWKATWASWYKIRWTFTWHDLPPCERALYGLHQPIWFHSDAMLHYERSSRTNTGTAHRRCIGMLVEPQRSFRLDVSRVFRVRSLADFMRDGGVWPSRQDFVQRHIDFTLGSVLPGRQAHWLRVLYVEATQIVARLGATHMVLHPESSRRHPLPYLGCSSGDKVCFMPSIPKSALLRIVWSPQPPTKQHPMTIHSQRIDVGMIRNYVKYSKHLQKIMLPVFADLQFRLAFRLLPVRSRFWFLEAANPSIRLCVRVGCGTIETEQHLFFDCTLAVQLWEHAHRLMSPFFRLRATWLDIVLLTKLHVRDEWMASAEVVYDVWHTLRAVALHFLWTNRSRCLFDGKQPTPVLPAMQIILTSASAHFRHRLRRCYDLDQRTRQQALLAWMSRNRLFHDFISQKPTVIKVCERKLHPQERLSTVMV</sequence>